<evidence type="ECO:0000256" key="4">
    <source>
        <dbReference type="ARBA" id="ARBA00023295"/>
    </source>
</evidence>
<sequence>MNRQFTTWLGCLFLFSIAFAPSTGRAAQRPNVVTVFIDDMGWSDLSCYGGTRAQTENIDALAAEGLRFTNFYVNSPICSPSRVALSTGQYPQRWRISSYLAARKLNRDRGMAQWLGPKAPVLARYLQQSGYATGHFGKWHMGGQRDVGEAPLIQAYGFDRSLTNFEGLGPRVLPLKDAYNGKPPQKHDLGSADLGRGPIRWEDRSVVTAAFVEQAVEFIDQAQADDKPFFVNVWPDDVHSPFFPPEVLRDKTDESKRALYYAVLDAMDQQLAKLFDRIRNDPSLRENTLILVMSDNGHEEGAGASDPLRGAKTWLYEGGVRSPLIVWGPGLLADGVAGTTNDESILCALDVNRSLYSLTQTDPPDGVAFDGEDLSTTLLGDQRESRSEPIYWRRPPDRPGTGREDNPDLAVRDGKWKFLVNYGGSDPQLYDLQADASESNNLAKQHPDVADRLRRLLMAWNATLPVDAGDPNWSGHQRVGSVPVDQFVNPIGEGADPWATCDPNQPRFLWCLSHGNRAISIQATDRLTSMGKPKIVWTAPPSGPYSREIWAPELHHLDGHWYVYFAASDGQNRNHLTYVLKSKDDDPLGEYELFGPLATGDGPDGASPNVWAIDMTVLTHGEKRYAVWSGWDAPGTDRQYLYIAPLASPTELGGPRVRLCENDDYPWELTEPGNSGRGLNEGPQVFQSKTKTSIVYSCGASWLPTYKLGILEFTGGDPLDPASWTKRDKPLFEGTRDVYGVGHSCFVPSLDDSQWWHVFHAKRDRNPGWRRAVYVQPMKVGRRGFPFLESPIRAGEWLDRPSGEKPQELSLPIRLFGDDASDATWSFFGHHQFIEVGPEGLHLGRVPRDPINDYRSGEKVVLNDPCPADCVADVTIDFQGEANARDAGVLFRCSGPAVGYDAQRGYFAGLIPKTGLVIVGKMNGSAWTELARESTQIDVTQPQSLRVQMKGNQITVTHNGRPRVSVLDETYQSGSVGLRVVDTHAVFSDFTVSDAKD</sequence>
<feature type="signal peptide" evidence="6">
    <location>
        <begin position="1"/>
        <end position="26"/>
    </location>
</feature>
<comment type="similarity">
    <text evidence="1">Belongs to the sulfatase family.</text>
</comment>
<evidence type="ECO:0000256" key="3">
    <source>
        <dbReference type="ARBA" id="ARBA00022801"/>
    </source>
</evidence>
<reference evidence="8 9" key="1">
    <citation type="submission" date="2019-02" db="EMBL/GenBank/DDBJ databases">
        <title>Deep-cultivation of Planctomycetes and their phenomic and genomic characterization uncovers novel biology.</title>
        <authorList>
            <person name="Wiegand S."/>
            <person name="Jogler M."/>
            <person name="Boedeker C."/>
            <person name="Pinto D."/>
            <person name="Vollmers J."/>
            <person name="Rivas-Marin E."/>
            <person name="Kohn T."/>
            <person name="Peeters S.H."/>
            <person name="Heuer A."/>
            <person name="Rast P."/>
            <person name="Oberbeckmann S."/>
            <person name="Bunk B."/>
            <person name="Jeske O."/>
            <person name="Meyerdierks A."/>
            <person name="Storesund J.E."/>
            <person name="Kallscheuer N."/>
            <person name="Luecker S."/>
            <person name="Lage O.M."/>
            <person name="Pohl T."/>
            <person name="Merkel B.J."/>
            <person name="Hornburger P."/>
            <person name="Mueller R.-W."/>
            <person name="Bruemmer F."/>
            <person name="Labrenz M."/>
            <person name="Spormann A.M."/>
            <person name="Op den Camp H."/>
            <person name="Overmann J."/>
            <person name="Amann R."/>
            <person name="Jetten M.S.M."/>
            <person name="Mascher T."/>
            <person name="Medema M.H."/>
            <person name="Devos D.P."/>
            <person name="Kaster A.-K."/>
            <person name="Ovreas L."/>
            <person name="Rohde M."/>
            <person name="Galperin M.Y."/>
            <person name="Jogler C."/>
        </authorList>
    </citation>
    <scope>NUCLEOTIDE SEQUENCE [LARGE SCALE GENOMIC DNA]</scope>
    <source>
        <strain evidence="8 9">TBK1r</strain>
    </source>
</reference>
<dbReference type="CDD" id="cd18820">
    <property type="entry name" value="GH43_LbAraf43-like"/>
    <property type="match status" value="1"/>
</dbReference>
<dbReference type="InterPro" id="IPR017850">
    <property type="entry name" value="Alkaline_phosphatase_core_sf"/>
</dbReference>
<dbReference type="Pfam" id="PF04616">
    <property type="entry name" value="Glyco_hydro_43"/>
    <property type="match status" value="1"/>
</dbReference>
<keyword evidence="3 8" id="KW-0378">Hydrolase</keyword>
<evidence type="ECO:0000313" key="9">
    <source>
        <dbReference type="Proteomes" id="UP000318081"/>
    </source>
</evidence>
<feature type="region of interest" description="Disordered" evidence="5">
    <location>
        <begin position="380"/>
        <end position="408"/>
    </location>
</feature>
<organism evidence="8 9">
    <name type="scientific">Stieleria magnilauensis</name>
    <dbReference type="NCBI Taxonomy" id="2527963"/>
    <lineage>
        <taxon>Bacteria</taxon>
        <taxon>Pseudomonadati</taxon>
        <taxon>Planctomycetota</taxon>
        <taxon>Planctomycetia</taxon>
        <taxon>Pirellulales</taxon>
        <taxon>Pirellulaceae</taxon>
        <taxon>Stieleria</taxon>
    </lineage>
</organism>
<dbReference type="Gene3D" id="2.115.10.20">
    <property type="entry name" value="Glycosyl hydrolase domain, family 43"/>
    <property type="match status" value="1"/>
</dbReference>
<keyword evidence="6" id="KW-0732">Signal</keyword>
<evidence type="ECO:0000259" key="7">
    <source>
        <dbReference type="Pfam" id="PF00884"/>
    </source>
</evidence>
<dbReference type="Gene3D" id="2.60.120.560">
    <property type="entry name" value="Exo-inulinase, domain 1"/>
    <property type="match status" value="1"/>
</dbReference>
<dbReference type="PANTHER" id="PTHR42693:SF33">
    <property type="entry name" value="ARYLSULFATASE"/>
    <property type="match status" value="1"/>
</dbReference>
<gene>
    <name evidence="8" type="ORF">TBK1r_36430</name>
</gene>
<dbReference type="Proteomes" id="UP000318081">
    <property type="component" value="Chromosome"/>
</dbReference>
<name>A0ABX5XVJ7_9BACT</name>
<dbReference type="GO" id="GO:0046556">
    <property type="term" value="F:alpha-L-arabinofuranosidase activity"/>
    <property type="evidence" value="ECO:0007669"/>
    <property type="project" value="UniProtKB-EC"/>
</dbReference>
<dbReference type="EMBL" id="CP036432">
    <property type="protein sequence ID" value="QDV84691.1"/>
    <property type="molecule type" value="Genomic_DNA"/>
</dbReference>
<evidence type="ECO:0000313" key="8">
    <source>
        <dbReference type="EMBL" id="QDV84691.1"/>
    </source>
</evidence>
<dbReference type="SUPFAM" id="SSF75005">
    <property type="entry name" value="Arabinanase/levansucrase/invertase"/>
    <property type="match status" value="1"/>
</dbReference>
<keyword evidence="4 8" id="KW-0326">Glycosidase</keyword>
<dbReference type="InterPro" id="IPR000917">
    <property type="entry name" value="Sulfatase_N"/>
</dbReference>
<comment type="similarity">
    <text evidence="2">Belongs to the glycosyl hydrolase 43 family.</text>
</comment>
<dbReference type="Gene3D" id="3.40.720.10">
    <property type="entry name" value="Alkaline Phosphatase, subunit A"/>
    <property type="match status" value="1"/>
</dbReference>
<feature type="domain" description="Sulfatase N-terminal" evidence="7">
    <location>
        <begin position="30"/>
        <end position="334"/>
    </location>
</feature>
<dbReference type="Pfam" id="PF00884">
    <property type="entry name" value="Sulfatase"/>
    <property type="match status" value="1"/>
</dbReference>
<feature type="chain" id="PRO_5045265304" evidence="6">
    <location>
        <begin position="27"/>
        <end position="997"/>
    </location>
</feature>
<accession>A0ABX5XVJ7</accession>
<evidence type="ECO:0000256" key="5">
    <source>
        <dbReference type="SAM" id="MobiDB-lite"/>
    </source>
</evidence>
<dbReference type="InterPro" id="IPR023296">
    <property type="entry name" value="Glyco_hydro_beta-prop_sf"/>
</dbReference>
<dbReference type="SUPFAM" id="SSF53649">
    <property type="entry name" value="Alkaline phosphatase-like"/>
    <property type="match status" value="1"/>
</dbReference>
<dbReference type="PANTHER" id="PTHR42693">
    <property type="entry name" value="ARYLSULFATASE FAMILY MEMBER"/>
    <property type="match status" value="1"/>
</dbReference>
<dbReference type="RefSeq" id="WP_419581470.1">
    <property type="nucleotide sequence ID" value="NZ_CP036432.1"/>
</dbReference>
<dbReference type="InterPro" id="IPR006710">
    <property type="entry name" value="Glyco_hydro_43"/>
</dbReference>
<feature type="compositionally biased region" description="Basic and acidic residues" evidence="5">
    <location>
        <begin position="394"/>
        <end position="408"/>
    </location>
</feature>
<evidence type="ECO:0000256" key="6">
    <source>
        <dbReference type="SAM" id="SignalP"/>
    </source>
</evidence>
<dbReference type="InterPro" id="IPR050738">
    <property type="entry name" value="Sulfatase"/>
</dbReference>
<dbReference type="EC" id="3.2.1.55" evidence="8"/>
<keyword evidence="9" id="KW-1185">Reference proteome</keyword>
<dbReference type="Gene3D" id="3.30.1120.10">
    <property type="match status" value="1"/>
</dbReference>
<evidence type="ECO:0000256" key="2">
    <source>
        <dbReference type="ARBA" id="ARBA00009865"/>
    </source>
</evidence>
<proteinExistence type="inferred from homology"/>
<evidence type="ECO:0000256" key="1">
    <source>
        <dbReference type="ARBA" id="ARBA00008779"/>
    </source>
</evidence>
<protein>
    <submittedName>
        <fullName evidence="8">Extracellular exo-alpha-(1-&gt;5)-L-arabinofuranosidase</fullName>
        <ecNumber evidence="8">3.2.1.55</ecNumber>
    </submittedName>
</protein>